<gene>
    <name evidence="6" type="ORF">Ate02nite_94920</name>
</gene>
<reference evidence="6" key="1">
    <citation type="submission" date="2021-01" db="EMBL/GenBank/DDBJ databases">
        <title>Whole genome shotgun sequence of Actinoplanes tereljensis NBRC 105297.</title>
        <authorList>
            <person name="Komaki H."/>
            <person name="Tamura T."/>
        </authorList>
    </citation>
    <scope>NUCLEOTIDE SEQUENCE</scope>
    <source>
        <strain evidence="6">NBRC 105297</strain>
    </source>
</reference>
<dbReference type="InterPro" id="IPR003593">
    <property type="entry name" value="AAA+_ATPase"/>
</dbReference>
<dbReference type="PANTHER" id="PTHR43335:SF4">
    <property type="entry name" value="ABC TRANSPORTER, ATP-BINDING PROTEIN"/>
    <property type="match status" value="1"/>
</dbReference>
<dbReference type="GO" id="GO:0005524">
    <property type="term" value="F:ATP binding"/>
    <property type="evidence" value="ECO:0007669"/>
    <property type="project" value="UniProtKB-KW"/>
</dbReference>
<organism evidence="6 7">
    <name type="scientific">Paractinoplanes tereljensis</name>
    <dbReference type="NCBI Taxonomy" id="571912"/>
    <lineage>
        <taxon>Bacteria</taxon>
        <taxon>Bacillati</taxon>
        <taxon>Actinomycetota</taxon>
        <taxon>Actinomycetes</taxon>
        <taxon>Micromonosporales</taxon>
        <taxon>Micromonosporaceae</taxon>
        <taxon>Paractinoplanes</taxon>
    </lineage>
</organism>
<proteinExistence type="inferred from homology"/>
<keyword evidence="2" id="KW-0813">Transport</keyword>
<dbReference type="SMART" id="SM00382">
    <property type="entry name" value="AAA"/>
    <property type="match status" value="1"/>
</dbReference>
<dbReference type="InterPro" id="IPR003439">
    <property type="entry name" value="ABC_transporter-like_ATP-bd"/>
</dbReference>
<dbReference type="SUPFAM" id="SSF52540">
    <property type="entry name" value="P-loop containing nucleoside triphosphate hydrolases"/>
    <property type="match status" value="1"/>
</dbReference>
<evidence type="ECO:0000256" key="1">
    <source>
        <dbReference type="ARBA" id="ARBA00005417"/>
    </source>
</evidence>
<evidence type="ECO:0000256" key="2">
    <source>
        <dbReference type="ARBA" id="ARBA00022448"/>
    </source>
</evidence>
<evidence type="ECO:0000256" key="3">
    <source>
        <dbReference type="ARBA" id="ARBA00022741"/>
    </source>
</evidence>
<keyword evidence="7" id="KW-1185">Reference proteome</keyword>
<dbReference type="Gene3D" id="3.40.50.300">
    <property type="entry name" value="P-loop containing nucleotide triphosphate hydrolases"/>
    <property type="match status" value="1"/>
</dbReference>
<dbReference type="AlphaFoldDB" id="A0A919P011"/>
<dbReference type="PANTHER" id="PTHR43335">
    <property type="entry name" value="ABC TRANSPORTER, ATP-BINDING PROTEIN"/>
    <property type="match status" value="1"/>
</dbReference>
<dbReference type="RefSeq" id="WP_203814559.1">
    <property type="nucleotide sequence ID" value="NZ_BOMY01000064.1"/>
</dbReference>
<accession>A0A919P011</accession>
<dbReference type="EMBL" id="BOMY01000064">
    <property type="protein sequence ID" value="GIF26762.1"/>
    <property type="molecule type" value="Genomic_DNA"/>
</dbReference>
<keyword evidence="3" id="KW-0547">Nucleotide-binding</keyword>
<dbReference type="PROSITE" id="PS50893">
    <property type="entry name" value="ABC_TRANSPORTER_2"/>
    <property type="match status" value="1"/>
</dbReference>
<sequence>MIEVRQLVKKYGTKTAVDGLEFTVQPGVVTGFLGPNGAGKSTTMRLIVGLDAPTRGTALVNGRPYVQHSAPLREVGTLLEAKSVHPGRTAYGHLRALALTHGISMRRVEKVIELAGLTAVARKRVGGFSLGMGQRLGVAAALLGDPQIIMLDEPVNGLDPEGVLWIRNLLTGLAGQGRTVLMSSHLMGEVAQTATNLIIIGRGRLLADTTVERFIAEQSAGGVKVACSDPERLYAAVIRPGVTVTGTPGSQELHVQGVAARTIGEIAAAHHIVLYELTPQTASLEEAFMSLTGESVEYHGTTTAPSANPGAPMRSMA</sequence>
<dbReference type="Pfam" id="PF00005">
    <property type="entry name" value="ABC_tran"/>
    <property type="match status" value="1"/>
</dbReference>
<evidence type="ECO:0000259" key="5">
    <source>
        <dbReference type="PROSITE" id="PS50893"/>
    </source>
</evidence>
<evidence type="ECO:0000313" key="7">
    <source>
        <dbReference type="Proteomes" id="UP000623608"/>
    </source>
</evidence>
<evidence type="ECO:0000256" key="4">
    <source>
        <dbReference type="ARBA" id="ARBA00022840"/>
    </source>
</evidence>
<evidence type="ECO:0000313" key="6">
    <source>
        <dbReference type="EMBL" id="GIF26762.1"/>
    </source>
</evidence>
<feature type="domain" description="ABC transporter" evidence="5">
    <location>
        <begin position="2"/>
        <end position="227"/>
    </location>
</feature>
<comment type="similarity">
    <text evidence="1">Belongs to the ABC transporter superfamily.</text>
</comment>
<keyword evidence="4 6" id="KW-0067">ATP-binding</keyword>
<dbReference type="Proteomes" id="UP000623608">
    <property type="component" value="Unassembled WGS sequence"/>
</dbReference>
<name>A0A919P011_9ACTN</name>
<comment type="caution">
    <text evidence="6">The sequence shown here is derived from an EMBL/GenBank/DDBJ whole genome shotgun (WGS) entry which is preliminary data.</text>
</comment>
<protein>
    <submittedName>
        <fullName evidence="6">ABC transporter ATP-binding protein</fullName>
    </submittedName>
</protein>
<dbReference type="InterPro" id="IPR027417">
    <property type="entry name" value="P-loop_NTPase"/>
</dbReference>
<dbReference type="GO" id="GO:0016887">
    <property type="term" value="F:ATP hydrolysis activity"/>
    <property type="evidence" value="ECO:0007669"/>
    <property type="project" value="InterPro"/>
</dbReference>